<keyword evidence="2" id="KW-1185">Reference proteome</keyword>
<dbReference type="WBParaSite" id="SSTP_0001263000.1">
    <property type="protein sequence ID" value="SSTP_0001263000.1"/>
    <property type="gene ID" value="SSTP_0001263000"/>
</dbReference>
<evidence type="ECO:0000256" key="1">
    <source>
        <dbReference type="SAM" id="Coils"/>
    </source>
</evidence>
<evidence type="ECO:0000313" key="2">
    <source>
        <dbReference type="Proteomes" id="UP000035681"/>
    </source>
</evidence>
<proteinExistence type="predicted"/>
<dbReference type="WBParaSite" id="TCONS_00002075.p1">
    <property type="protein sequence ID" value="TCONS_00002075.p1"/>
    <property type="gene ID" value="XLOC_001976"/>
</dbReference>
<reference evidence="3" key="1">
    <citation type="submission" date="2015-08" db="UniProtKB">
        <authorList>
            <consortium name="WormBaseParasite"/>
        </authorList>
    </citation>
    <scope>IDENTIFICATION</scope>
</reference>
<accession>A0A0K0ET53</accession>
<keyword evidence="1" id="KW-0175">Coiled coil</keyword>
<protein>
    <submittedName>
        <fullName evidence="4">Pinin/SDK/MemA protein domain-containing protein</fullName>
    </submittedName>
</protein>
<sequence>MSGEFYKNNVTSREEKHKILNENVKAIVERERVLAEKRRKLKERRRTLNEDFLIMELRNQMLEESRQSLLTSLDAGNNGSLLLPGKSSLSSLIDSSKTTIVESKEEGENKNIIGQVKSGDVKDCFKKLNGDAVADKVTSTSEIDGKKQEELKASIRSKEGGCSALPTVTNTLQRLSTLKDKLDQKKKEIAQRRASRILKDL</sequence>
<organism evidence="3">
    <name type="scientific">Strongyloides stercoralis</name>
    <name type="common">Threadworm</name>
    <dbReference type="NCBI Taxonomy" id="6248"/>
    <lineage>
        <taxon>Eukaryota</taxon>
        <taxon>Metazoa</taxon>
        <taxon>Ecdysozoa</taxon>
        <taxon>Nematoda</taxon>
        <taxon>Chromadorea</taxon>
        <taxon>Rhabditida</taxon>
        <taxon>Tylenchina</taxon>
        <taxon>Panagrolaimomorpha</taxon>
        <taxon>Strongyloidoidea</taxon>
        <taxon>Strongyloididae</taxon>
        <taxon>Strongyloides</taxon>
    </lineage>
</organism>
<feature type="coiled-coil region" evidence="1">
    <location>
        <begin position="168"/>
        <end position="195"/>
    </location>
</feature>
<evidence type="ECO:0000313" key="4">
    <source>
        <dbReference type="WBParaSite" id="TCONS_00002075.p1"/>
    </source>
</evidence>
<name>A0A0K0ET53_STRER</name>
<evidence type="ECO:0000313" key="3">
    <source>
        <dbReference type="WBParaSite" id="SSTP_0001263000.1"/>
    </source>
</evidence>
<dbReference type="AlphaFoldDB" id="A0A0K0ET53"/>
<dbReference type="Proteomes" id="UP000035681">
    <property type="component" value="Unplaced"/>
</dbReference>